<proteinExistence type="predicted"/>
<dbReference type="EMBL" id="OMOF01000150">
    <property type="protein sequence ID" value="SPF40772.1"/>
    <property type="molecule type" value="Genomic_DNA"/>
</dbReference>
<accession>A0A2U3KM87</accession>
<dbReference type="Proteomes" id="UP000238916">
    <property type="component" value="Unassembled WGS sequence"/>
</dbReference>
<evidence type="ECO:0000259" key="1">
    <source>
        <dbReference type="Pfam" id="PF07659"/>
    </source>
</evidence>
<dbReference type="AlphaFoldDB" id="A0A2U3KM87"/>
<gene>
    <name evidence="2" type="ORF">SBF1_2330007</name>
</gene>
<protein>
    <recommendedName>
        <fullName evidence="1">Nucleotide modification associated domain-containing protein</fullName>
    </recommendedName>
</protein>
<dbReference type="OrthoDB" id="1708031at2"/>
<sequence>MNEFMDNLAIVAELLERKDADYGYSYDETRREFGPVAFLLRLNDKFVRLKTLTSNEAQVNDESIEDTISDIIGYCTLELRYRKNMNTEWL</sequence>
<organism evidence="2 3">
    <name type="scientific">Candidatus Desulfosporosinus infrequens</name>
    <dbReference type="NCBI Taxonomy" id="2043169"/>
    <lineage>
        <taxon>Bacteria</taxon>
        <taxon>Bacillati</taxon>
        <taxon>Bacillota</taxon>
        <taxon>Clostridia</taxon>
        <taxon>Eubacteriales</taxon>
        <taxon>Desulfitobacteriaceae</taxon>
        <taxon>Desulfosporosinus</taxon>
    </lineage>
</organism>
<dbReference type="Pfam" id="PF07659">
    <property type="entry name" value="DUF1599"/>
    <property type="match status" value="1"/>
</dbReference>
<reference evidence="3" key="1">
    <citation type="submission" date="2018-02" db="EMBL/GenBank/DDBJ databases">
        <authorList>
            <person name="Hausmann B."/>
        </authorList>
    </citation>
    <scope>NUCLEOTIDE SEQUENCE [LARGE SCALE GENOMIC DNA]</scope>
    <source>
        <strain evidence="3">Peat soil MAG SbF1</strain>
    </source>
</reference>
<feature type="domain" description="Nucleotide modification associated" evidence="1">
    <location>
        <begin position="18"/>
        <end position="77"/>
    </location>
</feature>
<evidence type="ECO:0000313" key="3">
    <source>
        <dbReference type="Proteomes" id="UP000238916"/>
    </source>
</evidence>
<dbReference type="InterPro" id="IPR011630">
    <property type="entry name" value="DUF1599"/>
</dbReference>
<name>A0A2U3KM87_9FIRM</name>
<evidence type="ECO:0000313" key="2">
    <source>
        <dbReference type="EMBL" id="SPF40772.1"/>
    </source>
</evidence>